<dbReference type="RefSeq" id="XP_024694482.1">
    <property type="nucleotide sequence ID" value="XM_024841097.1"/>
</dbReference>
<dbReference type="EMBL" id="MSFM01000004">
    <property type="protein sequence ID" value="PKY05888.1"/>
    <property type="molecule type" value="Genomic_DNA"/>
</dbReference>
<organism evidence="1 2">
    <name type="scientific">Aspergillus campestris (strain IBT 28561)</name>
    <dbReference type="NCBI Taxonomy" id="1392248"/>
    <lineage>
        <taxon>Eukaryota</taxon>
        <taxon>Fungi</taxon>
        <taxon>Dikarya</taxon>
        <taxon>Ascomycota</taxon>
        <taxon>Pezizomycotina</taxon>
        <taxon>Eurotiomycetes</taxon>
        <taxon>Eurotiomycetidae</taxon>
        <taxon>Eurotiales</taxon>
        <taxon>Aspergillaceae</taxon>
        <taxon>Aspergillus</taxon>
        <taxon>Aspergillus subgen. Circumdati</taxon>
    </lineage>
</organism>
<gene>
    <name evidence="1" type="ORF">P168DRAFT_326192</name>
</gene>
<evidence type="ECO:0000313" key="2">
    <source>
        <dbReference type="Proteomes" id="UP000234254"/>
    </source>
</evidence>
<accession>A0A2I1D7Q5</accession>
<dbReference type="PANTHER" id="PTHR37852:SF1">
    <property type="entry name" value="HIG1 DOMAIN-CONTAINING PROTEIN"/>
    <property type="match status" value="1"/>
</dbReference>
<keyword evidence="2" id="KW-1185">Reference proteome</keyword>
<dbReference type="OrthoDB" id="5584028at2759"/>
<dbReference type="VEuPathDB" id="FungiDB:P168DRAFT_326192"/>
<name>A0A2I1D7Q5_ASPC2</name>
<evidence type="ECO:0000313" key="1">
    <source>
        <dbReference type="EMBL" id="PKY05888.1"/>
    </source>
</evidence>
<dbReference type="PANTHER" id="PTHR37852">
    <property type="entry name" value="YALI0B21208P"/>
    <property type="match status" value="1"/>
</dbReference>
<protein>
    <recommendedName>
        <fullName evidence="3">Tim17-domain-containing protein</fullName>
    </recommendedName>
</protein>
<dbReference type="Proteomes" id="UP000234254">
    <property type="component" value="Unassembled WGS sequence"/>
</dbReference>
<comment type="caution">
    <text evidence="1">The sequence shown here is derived from an EMBL/GenBank/DDBJ whole genome shotgun (WGS) entry which is preliminary data.</text>
</comment>
<dbReference type="AlphaFoldDB" id="A0A2I1D7Q5"/>
<proteinExistence type="predicted"/>
<dbReference type="GeneID" id="36548621"/>
<reference evidence="1" key="1">
    <citation type="submission" date="2016-12" db="EMBL/GenBank/DDBJ databases">
        <title>The genomes of Aspergillus section Nigri reveals drivers in fungal speciation.</title>
        <authorList>
            <consortium name="DOE Joint Genome Institute"/>
            <person name="Vesth T.C."/>
            <person name="Nybo J."/>
            <person name="Theobald S."/>
            <person name="Brandl J."/>
            <person name="Frisvad J.C."/>
            <person name="Nielsen K.F."/>
            <person name="Lyhne E.K."/>
            <person name="Kogle M.E."/>
            <person name="Kuo A."/>
            <person name="Riley R."/>
            <person name="Clum A."/>
            <person name="Nolan M."/>
            <person name="Lipzen A."/>
            <person name="Salamov A."/>
            <person name="Henrissat B."/>
            <person name="Wiebenga A."/>
            <person name="De vries R.P."/>
            <person name="Grigoriev I.V."/>
            <person name="Mortensen U.H."/>
            <person name="Andersen M.R."/>
            <person name="Baker S.E."/>
        </authorList>
    </citation>
    <scope>NUCLEOTIDE SEQUENCE</scope>
    <source>
        <strain evidence="1">IBT 28561</strain>
    </source>
</reference>
<sequence>MATYTSSDPQVNQEPTLVSKFKTWDKLFESDAPPRLGLHVRERVHYTAVAAFLSGITIGVPHGAKKAAYLFRAENAHRVPSSPSGWFQYHKWKNYAIGSRGLAEGLKLGSGLAVGAVAFSLFEETVDYARNDRRDFLSTVTAGLSFSGIYSLLKRHDVFTAARTAKLGLKLSLIYGLLQDTLETFKGNPPAYVEFITGKRRSKE</sequence>
<evidence type="ECO:0008006" key="3">
    <source>
        <dbReference type="Google" id="ProtNLM"/>
    </source>
</evidence>